<organism evidence="14 15">
    <name type="scientific">Ramlibacter tataouinensis</name>
    <dbReference type="NCBI Taxonomy" id="94132"/>
    <lineage>
        <taxon>Bacteria</taxon>
        <taxon>Pseudomonadati</taxon>
        <taxon>Pseudomonadota</taxon>
        <taxon>Betaproteobacteria</taxon>
        <taxon>Burkholderiales</taxon>
        <taxon>Comamonadaceae</taxon>
        <taxon>Ramlibacter</taxon>
    </lineage>
</organism>
<dbReference type="Proteomes" id="UP000070433">
    <property type="component" value="Chromosome"/>
</dbReference>
<comment type="subcellular location">
    <subcellularLocation>
        <location evidence="2">Cell membrane</location>
        <topology evidence="2">Multi-pass membrane protein</topology>
    </subcellularLocation>
</comment>
<dbReference type="PATRIC" id="fig|94132.3.peg.3092"/>
<keyword evidence="11" id="KW-0482">Metalloprotease</keyword>
<keyword evidence="7" id="KW-0479">Metal-binding</keyword>
<evidence type="ECO:0000256" key="13">
    <source>
        <dbReference type="SAM" id="Phobius"/>
    </source>
</evidence>
<evidence type="ECO:0000256" key="3">
    <source>
        <dbReference type="ARBA" id="ARBA00007931"/>
    </source>
</evidence>
<feature type="transmembrane region" description="Helical" evidence="13">
    <location>
        <begin position="130"/>
        <end position="148"/>
    </location>
</feature>
<dbReference type="AlphaFoldDB" id="A0A127JVB5"/>
<keyword evidence="6 13" id="KW-0812">Transmembrane</keyword>
<reference evidence="14 15" key="1">
    <citation type="journal article" date="2014" name="Int. J. Syst. Evol. Microbiol.">
        <title>Ramlibacter solisilvae sp. nov., isolated from forest soil, and emended description of the genus Ramlibacter.</title>
        <authorList>
            <person name="Lee H.J."/>
            <person name="Lee S.H."/>
            <person name="Lee S.S."/>
            <person name="Lee J.S."/>
            <person name="Kim Y."/>
            <person name="Kim S.C."/>
            <person name="Jeon C.O."/>
        </authorList>
    </citation>
    <scope>NUCLEOTIDE SEQUENCE [LARGE SCALE GENOMIC DNA]</scope>
    <source>
        <strain evidence="14 15">5-10</strain>
    </source>
</reference>
<feature type="transmembrane region" description="Helical" evidence="13">
    <location>
        <begin position="98"/>
        <end position="121"/>
    </location>
</feature>
<dbReference type="PANTHER" id="PTHR35864:SF1">
    <property type="entry name" value="ZINC METALLOPROTEASE YWHC-RELATED"/>
    <property type="match status" value="1"/>
</dbReference>
<dbReference type="EMBL" id="CP010951">
    <property type="protein sequence ID" value="AMO23956.1"/>
    <property type="molecule type" value="Genomic_DNA"/>
</dbReference>
<dbReference type="GO" id="GO:0006508">
    <property type="term" value="P:proteolysis"/>
    <property type="evidence" value="ECO:0007669"/>
    <property type="project" value="UniProtKB-KW"/>
</dbReference>
<dbReference type="GO" id="GO:0005886">
    <property type="term" value="C:plasma membrane"/>
    <property type="evidence" value="ECO:0007669"/>
    <property type="project" value="UniProtKB-SubCell"/>
</dbReference>
<dbReference type="GO" id="GO:0046872">
    <property type="term" value="F:metal ion binding"/>
    <property type="evidence" value="ECO:0007669"/>
    <property type="project" value="UniProtKB-KW"/>
</dbReference>
<name>A0A127JVB5_9BURK</name>
<dbReference type="CDD" id="cd06158">
    <property type="entry name" value="S2P-M50_like_1"/>
    <property type="match status" value="1"/>
</dbReference>
<evidence type="ECO:0000256" key="6">
    <source>
        <dbReference type="ARBA" id="ARBA00022692"/>
    </source>
</evidence>
<proteinExistence type="inferred from homology"/>
<feature type="transmembrane region" description="Helical" evidence="13">
    <location>
        <begin position="57"/>
        <end position="78"/>
    </location>
</feature>
<dbReference type="GO" id="GO:0008237">
    <property type="term" value="F:metallopeptidase activity"/>
    <property type="evidence" value="ECO:0007669"/>
    <property type="project" value="UniProtKB-KW"/>
</dbReference>
<keyword evidence="10 13" id="KW-1133">Transmembrane helix</keyword>
<keyword evidence="5" id="KW-0645">Protease</keyword>
<keyword evidence="15" id="KW-1185">Reference proteome</keyword>
<evidence type="ECO:0000313" key="15">
    <source>
        <dbReference type="Proteomes" id="UP000070433"/>
    </source>
</evidence>
<keyword evidence="8" id="KW-0378">Hydrolase</keyword>
<dbReference type="PANTHER" id="PTHR35864">
    <property type="entry name" value="ZINC METALLOPROTEASE MJ0611-RELATED"/>
    <property type="match status" value="1"/>
</dbReference>
<dbReference type="InterPro" id="IPR044537">
    <property type="entry name" value="Rip2-like"/>
</dbReference>
<evidence type="ECO:0000256" key="7">
    <source>
        <dbReference type="ARBA" id="ARBA00022723"/>
    </source>
</evidence>
<comment type="similarity">
    <text evidence="3">Belongs to the peptidase M50B family.</text>
</comment>
<evidence type="ECO:0000256" key="4">
    <source>
        <dbReference type="ARBA" id="ARBA00022475"/>
    </source>
</evidence>
<dbReference type="OrthoDB" id="9800627at2"/>
<sequence length="223" mass="24649">MAFDNLIQTVLIYALPVLFAITVHEAAHGYVARYLGDNTAYMMGRVTLNPIKHIDPVGTILMPLLLYFATSGAFLFGYAKPVPVNFGHLRKPKRDMVWVALAGPISNFVQALLWAIGLILLSNMGISERFFIEMCRAGILVNLVMWAFNLFPLPPLDGGRVLVGLLPYRQAVAVSRIEPYGFFIVMGLVIAGVVSSLWLRPLMTIGYLGLDLLLTPLKLIFSP</sequence>
<evidence type="ECO:0000256" key="1">
    <source>
        <dbReference type="ARBA" id="ARBA00001947"/>
    </source>
</evidence>
<protein>
    <submittedName>
        <fullName evidence="14">Peptidase M50</fullName>
    </submittedName>
</protein>
<dbReference type="RefSeq" id="WP_061501102.1">
    <property type="nucleotide sequence ID" value="NZ_CP010951.1"/>
</dbReference>
<evidence type="ECO:0000256" key="5">
    <source>
        <dbReference type="ARBA" id="ARBA00022670"/>
    </source>
</evidence>
<evidence type="ECO:0000313" key="14">
    <source>
        <dbReference type="EMBL" id="AMO23956.1"/>
    </source>
</evidence>
<dbReference type="InterPro" id="IPR052348">
    <property type="entry name" value="Metallopeptidase_M50B"/>
</dbReference>
<gene>
    <name evidence="14" type="ORF">UC35_15165</name>
</gene>
<keyword evidence="4" id="KW-1003">Cell membrane</keyword>
<evidence type="ECO:0000256" key="9">
    <source>
        <dbReference type="ARBA" id="ARBA00022833"/>
    </source>
</evidence>
<evidence type="ECO:0000256" key="10">
    <source>
        <dbReference type="ARBA" id="ARBA00022989"/>
    </source>
</evidence>
<keyword evidence="9" id="KW-0862">Zinc</keyword>
<accession>A0A127JVB5</accession>
<evidence type="ECO:0000256" key="8">
    <source>
        <dbReference type="ARBA" id="ARBA00022801"/>
    </source>
</evidence>
<evidence type="ECO:0000256" key="12">
    <source>
        <dbReference type="ARBA" id="ARBA00023136"/>
    </source>
</evidence>
<keyword evidence="12 13" id="KW-0472">Membrane</keyword>
<evidence type="ECO:0000256" key="2">
    <source>
        <dbReference type="ARBA" id="ARBA00004651"/>
    </source>
</evidence>
<comment type="cofactor">
    <cofactor evidence="1">
        <name>Zn(2+)</name>
        <dbReference type="ChEBI" id="CHEBI:29105"/>
    </cofactor>
</comment>
<evidence type="ECO:0000256" key="11">
    <source>
        <dbReference type="ARBA" id="ARBA00023049"/>
    </source>
</evidence>
<feature type="transmembrane region" description="Helical" evidence="13">
    <location>
        <begin position="12"/>
        <end position="36"/>
    </location>
</feature>
<feature type="transmembrane region" description="Helical" evidence="13">
    <location>
        <begin position="180"/>
        <end position="199"/>
    </location>
</feature>